<gene>
    <name evidence="1" type="ORF">LCMAC101_01930</name>
</gene>
<name>A0A481YR09_9VIRU</name>
<organism evidence="1">
    <name type="scientific">Marseillevirus LCMAC101</name>
    <dbReference type="NCBI Taxonomy" id="2506602"/>
    <lineage>
        <taxon>Viruses</taxon>
        <taxon>Varidnaviria</taxon>
        <taxon>Bamfordvirae</taxon>
        <taxon>Nucleocytoviricota</taxon>
        <taxon>Megaviricetes</taxon>
        <taxon>Pimascovirales</taxon>
        <taxon>Pimascovirales incertae sedis</taxon>
        <taxon>Marseilleviridae</taxon>
    </lineage>
</organism>
<protein>
    <submittedName>
        <fullName evidence="1">Uncharacterized protein</fullName>
    </submittedName>
</protein>
<dbReference type="EMBL" id="MK500327">
    <property type="protein sequence ID" value="QBK85598.1"/>
    <property type="molecule type" value="Genomic_DNA"/>
</dbReference>
<evidence type="ECO:0000313" key="1">
    <source>
        <dbReference type="EMBL" id="QBK85598.1"/>
    </source>
</evidence>
<accession>A0A481YR09</accession>
<proteinExistence type="predicted"/>
<sequence length="122" mass="14563">MDLCHNIKSTQLEFIADLKENVFSGLVEQGELFTVAFFFERLHPERCMDHIVAHVLPWKKQIRARDVSFFQDNKHIFEGLPEDRVQYYSEKLANDIDQESRDVMWDFFDTMVALAEEYKKNK</sequence>
<reference evidence="1" key="1">
    <citation type="journal article" date="2019" name="MBio">
        <title>Virus Genomes from Deep Sea Sediments Expand the Ocean Megavirome and Support Independent Origins of Viral Gigantism.</title>
        <authorList>
            <person name="Backstrom D."/>
            <person name="Yutin N."/>
            <person name="Jorgensen S.L."/>
            <person name="Dharamshi J."/>
            <person name="Homa F."/>
            <person name="Zaremba-Niedwiedzka K."/>
            <person name="Spang A."/>
            <person name="Wolf Y.I."/>
            <person name="Koonin E.V."/>
            <person name="Ettema T.J."/>
        </authorList>
    </citation>
    <scope>NUCLEOTIDE SEQUENCE</scope>
</reference>